<evidence type="ECO:0000256" key="9">
    <source>
        <dbReference type="ARBA" id="ARBA00048478"/>
    </source>
</evidence>
<keyword evidence="4 10" id="KW-0808">Transferase</keyword>
<dbReference type="NCBIfam" id="TIGR02173">
    <property type="entry name" value="cyt_kin_arch"/>
    <property type="match status" value="1"/>
</dbReference>
<comment type="catalytic activity">
    <reaction evidence="9 10">
        <text>CMP + ATP = CDP + ADP</text>
        <dbReference type="Rhea" id="RHEA:11600"/>
        <dbReference type="ChEBI" id="CHEBI:30616"/>
        <dbReference type="ChEBI" id="CHEBI:58069"/>
        <dbReference type="ChEBI" id="CHEBI:60377"/>
        <dbReference type="ChEBI" id="CHEBI:456216"/>
        <dbReference type="EC" id="2.7.4.25"/>
    </reaction>
</comment>
<dbReference type="AlphaFoldDB" id="A0A1N6ZKJ9"/>
<keyword evidence="5 10" id="KW-0547">Nucleotide-binding</keyword>
<keyword evidence="6 10" id="KW-0418">Kinase</keyword>
<dbReference type="InterPro" id="IPR027417">
    <property type="entry name" value="P-loop_NTPase"/>
</dbReference>
<dbReference type="GO" id="GO:0036431">
    <property type="term" value="F:dCMP kinase activity"/>
    <property type="evidence" value="ECO:0007669"/>
    <property type="project" value="InterPro"/>
</dbReference>
<reference evidence="12" key="1">
    <citation type="submission" date="2017-01" db="EMBL/GenBank/DDBJ databases">
        <authorList>
            <person name="Varghese N."/>
            <person name="Submissions S."/>
        </authorList>
    </citation>
    <scope>NUCLEOTIDE SEQUENCE [LARGE SCALE GENOMIC DNA]</scope>
    <source>
        <strain evidence="12">CGMCC 1.7737</strain>
    </source>
</reference>
<dbReference type="GO" id="GO:0005737">
    <property type="term" value="C:cytoplasm"/>
    <property type="evidence" value="ECO:0007669"/>
    <property type="project" value="UniProtKB-SubCell"/>
</dbReference>
<keyword evidence="3 10" id="KW-0963">Cytoplasm</keyword>
<dbReference type="EMBL" id="FTNO01000001">
    <property type="protein sequence ID" value="SIR27335.1"/>
    <property type="molecule type" value="Genomic_DNA"/>
</dbReference>
<dbReference type="GO" id="GO:0036430">
    <property type="term" value="F:CMP kinase activity"/>
    <property type="evidence" value="ECO:0007669"/>
    <property type="project" value="RHEA"/>
</dbReference>
<keyword evidence="7 10" id="KW-0067">ATP-binding</keyword>
<organism evidence="11 12">
    <name type="scientific">Haladaptatus litoreus</name>
    <dbReference type="NCBI Taxonomy" id="553468"/>
    <lineage>
        <taxon>Archaea</taxon>
        <taxon>Methanobacteriati</taxon>
        <taxon>Methanobacteriota</taxon>
        <taxon>Stenosarchaea group</taxon>
        <taxon>Halobacteria</taxon>
        <taxon>Halobacteriales</taxon>
        <taxon>Haladaptataceae</taxon>
        <taxon>Haladaptatus</taxon>
    </lineage>
</organism>
<comment type="catalytic activity">
    <reaction evidence="8 10">
        <text>dCMP + ATP = dCDP + ADP</text>
        <dbReference type="Rhea" id="RHEA:25094"/>
        <dbReference type="ChEBI" id="CHEBI:30616"/>
        <dbReference type="ChEBI" id="CHEBI:57566"/>
        <dbReference type="ChEBI" id="CHEBI:58593"/>
        <dbReference type="ChEBI" id="CHEBI:456216"/>
        <dbReference type="EC" id="2.7.4.25"/>
    </reaction>
</comment>
<accession>A0A1N6ZKJ9</accession>
<dbReference type="Proteomes" id="UP000186914">
    <property type="component" value="Unassembled WGS sequence"/>
</dbReference>
<proteinExistence type="inferred from homology"/>
<feature type="binding site" evidence="10">
    <location>
        <begin position="7"/>
        <end position="15"/>
    </location>
    <ligand>
        <name>ATP</name>
        <dbReference type="ChEBI" id="CHEBI:30616"/>
    </ligand>
</feature>
<evidence type="ECO:0000313" key="12">
    <source>
        <dbReference type="Proteomes" id="UP000186914"/>
    </source>
</evidence>
<dbReference type="EC" id="2.7.4.25" evidence="10"/>
<dbReference type="OrthoDB" id="31096at2157"/>
<evidence type="ECO:0000256" key="6">
    <source>
        <dbReference type="ARBA" id="ARBA00022777"/>
    </source>
</evidence>
<dbReference type="Gene3D" id="3.40.50.300">
    <property type="entry name" value="P-loop containing nucleotide triphosphate hydrolases"/>
    <property type="match status" value="1"/>
</dbReference>
<protein>
    <recommendedName>
        <fullName evidence="10">Cytidylate kinase</fullName>
        <shortName evidence="10">CK</shortName>
        <ecNumber evidence="10">2.7.4.25</ecNumber>
    </recommendedName>
    <alternativeName>
        <fullName evidence="10">Cytidine monophosphate kinase</fullName>
        <shortName evidence="10">CMP kinase</shortName>
    </alternativeName>
</protein>
<comment type="subcellular location">
    <subcellularLocation>
        <location evidence="1 10">Cytoplasm</location>
    </subcellularLocation>
</comment>
<dbReference type="HAMAP" id="MF_00239">
    <property type="entry name" value="Cytidyl_kinase_type2"/>
    <property type="match status" value="1"/>
</dbReference>
<evidence type="ECO:0000256" key="4">
    <source>
        <dbReference type="ARBA" id="ARBA00022679"/>
    </source>
</evidence>
<evidence type="ECO:0000256" key="7">
    <source>
        <dbReference type="ARBA" id="ARBA00022840"/>
    </source>
</evidence>
<evidence type="ECO:0000256" key="8">
    <source>
        <dbReference type="ARBA" id="ARBA00047615"/>
    </source>
</evidence>
<dbReference type="RefSeq" id="WP_076429978.1">
    <property type="nucleotide sequence ID" value="NZ_FTNO01000001.1"/>
</dbReference>
<evidence type="ECO:0000256" key="2">
    <source>
        <dbReference type="ARBA" id="ARBA00011005"/>
    </source>
</evidence>
<evidence type="ECO:0000256" key="5">
    <source>
        <dbReference type="ARBA" id="ARBA00022741"/>
    </source>
</evidence>
<dbReference type="GO" id="GO:0006220">
    <property type="term" value="P:pyrimidine nucleotide metabolic process"/>
    <property type="evidence" value="ECO:0007669"/>
    <property type="project" value="UniProtKB-UniRule"/>
</dbReference>
<dbReference type="InterPro" id="IPR011994">
    <property type="entry name" value="Cytidylate_kinase_dom"/>
</dbReference>
<dbReference type="SUPFAM" id="SSF52540">
    <property type="entry name" value="P-loop containing nucleoside triphosphate hydrolases"/>
    <property type="match status" value="1"/>
</dbReference>
<dbReference type="CDD" id="cd02020">
    <property type="entry name" value="CMPK"/>
    <property type="match status" value="1"/>
</dbReference>
<evidence type="ECO:0000256" key="3">
    <source>
        <dbReference type="ARBA" id="ARBA00022490"/>
    </source>
</evidence>
<sequence length="192" mass="21485">MLLTVSGPPGSGKSTTAEGLAEIFGLEHVSGGDIFRELAAERDLTPLEFNKLAEEDEEIDRDLDRRLREIAVERDGLVLESRLAGWLAGEHADFKIWLDAPLEVRAARIADREEKTVKQAATETRARAGSEAQRYEEYYGIDITDLTIYDLSVNTARWNPEDVLDMLTTAVEDYDPEADEGKYPITGVSYDF</sequence>
<gene>
    <name evidence="10" type="primary">cmk</name>
    <name evidence="11" type="ORF">SAMN05421858_2068</name>
</gene>
<evidence type="ECO:0000256" key="1">
    <source>
        <dbReference type="ARBA" id="ARBA00004496"/>
    </source>
</evidence>
<comment type="similarity">
    <text evidence="2 10">Belongs to the cytidylate kinase family. Type 2 subfamily.</text>
</comment>
<dbReference type="GO" id="GO:0005524">
    <property type="term" value="F:ATP binding"/>
    <property type="evidence" value="ECO:0007669"/>
    <property type="project" value="UniProtKB-UniRule"/>
</dbReference>
<evidence type="ECO:0000313" key="11">
    <source>
        <dbReference type="EMBL" id="SIR27335.1"/>
    </source>
</evidence>
<keyword evidence="12" id="KW-1185">Reference proteome</keyword>
<evidence type="ECO:0000256" key="10">
    <source>
        <dbReference type="HAMAP-Rule" id="MF_00239"/>
    </source>
</evidence>
<name>A0A1N6ZKJ9_9EURY</name>
<dbReference type="InterPro" id="IPR011892">
    <property type="entry name" value="Cyt_kin_arch"/>
</dbReference>
<dbReference type="Pfam" id="PF13189">
    <property type="entry name" value="Cytidylate_kin2"/>
    <property type="match status" value="1"/>
</dbReference>